<dbReference type="Pfam" id="PF00072">
    <property type="entry name" value="Response_reg"/>
    <property type="match status" value="1"/>
</dbReference>
<sequence>MKIAIVNDVPMVVEILRRVLADWPEHQLLWVAQDGAQAVELCAWQLPDIVLMDIVMPHLDGVEATRRIMQKTPCPILIVTADIGACADKVYQALGYGALDAVDTPALSGSGSDWRQGSAVLMDKIARIGRMEHKPAPAKVTPQRERSAAKPSILAGDAAPTGASNKLVAIGASAGGPGALASILRELPKDFPAAVVIVQHIDPGFAGGMAAWLQQQTGLKVRVAQEGDRPQSGTVIMAGTNQHLLFRNRDSLGYMPESPEDVYHPSIDVFFHSVVRQWRGQAVGVLLTGMGRDGAIGLKALRDAGYHTIAQDRQSSSVYGMPKAAAALDAATEILPLGAIAKALVSQFT</sequence>
<organism evidence="11 12">
    <name type="scientific">Herbaspirillum rhizosphaerae</name>
    <dbReference type="NCBI Taxonomy" id="346179"/>
    <lineage>
        <taxon>Bacteria</taxon>
        <taxon>Pseudomonadati</taxon>
        <taxon>Pseudomonadota</taxon>
        <taxon>Betaproteobacteria</taxon>
        <taxon>Burkholderiales</taxon>
        <taxon>Oxalobacteraceae</taxon>
        <taxon>Herbaspirillum</taxon>
    </lineage>
</organism>
<dbReference type="RefSeq" id="WP_408167935.1">
    <property type="nucleotide sequence ID" value="NZ_JAQQFR010000006.1"/>
</dbReference>
<dbReference type="Gene3D" id="3.40.50.2300">
    <property type="match status" value="1"/>
</dbReference>
<comment type="function">
    <text evidence="6">Involved in chemotaxis. Part of a chemotaxis signal transduction system that modulates chemotaxis in response to various stimuli. Catalyzes the demethylation of specific methylglutamate residues introduced into the chemoreceptors (methyl-accepting chemotaxis proteins or MCP) by CheR. Also mediates the irreversible deamidation of specific glutamine residues to glutamic acid.</text>
</comment>
<dbReference type="PROSITE" id="PS50110">
    <property type="entry name" value="RESPONSE_REGULATORY"/>
    <property type="match status" value="1"/>
</dbReference>
<dbReference type="PANTHER" id="PTHR42872:SF6">
    <property type="entry name" value="PROTEIN-GLUTAMATE METHYLESTERASE_PROTEIN-GLUTAMINE GLUTAMINASE"/>
    <property type="match status" value="1"/>
</dbReference>
<comment type="catalytic activity">
    <reaction evidence="6">
        <text>L-glutaminyl-[protein] + H2O = L-glutamyl-[protein] + NH4(+)</text>
        <dbReference type="Rhea" id="RHEA:16441"/>
        <dbReference type="Rhea" id="RHEA-COMP:10207"/>
        <dbReference type="Rhea" id="RHEA-COMP:10208"/>
        <dbReference type="ChEBI" id="CHEBI:15377"/>
        <dbReference type="ChEBI" id="CHEBI:28938"/>
        <dbReference type="ChEBI" id="CHEBI:29973"/>
        <dbReference type="ChEBI" id="CHEBI:30011"/>
        <dbReference type="EC" id="3.5.1.44"/>
    </reaction>
</comment>
<feature type="active site" evidence="6 7">
    <location>
        <position position="173"/>
    </location>
</feature>
<proteinExistence type="inferred from homology"/>
<dbReference type="CDD" id="cd17541">
    <property type="entry name" value="REC_CheB-like"/>
    <property type="match status" value="1"/>
</dbReference>
<comment type="subcellular location">
    <subcellularLocation>
        <location evidence="6">Cytoplasm</location>
    </subcellularLocation>
</comment>
<dbReference type="PIRSF" id="PIRSF000876">
    <property type="entry name" value="RR_chemtxs_CheB"/>
    <property type="match status" value="1"/>
</dbReference>
<evidence type="ECO:0000256" key="5">
    <source>
        <dbReference type="ARBA" id="ARBA00048267"/>
    </source>
</evidence>
<evidence type="ECO:0000259" key="10">
    <source>
        <dbReference type="PROSITE" id="PS50122"/>
    </source>
</evidence>
<dbReference type="Gene3D" id="3.40.50.180">
    <property type="entry name" value="Methylesterase CheB, C-terminal domain"/>
    <property type="match status" value="1"/>
</dbReference>
<dbReference type="Proteomes" id="UP001629214">
    <property type="component" value="Unassembled WGS sequence"/>
</dbReference>
<feature type="domain" description="Response regulatory" evidence="9">
    <location>
        <begin position="2"/>
        <end position="119"/>
    </location>
</feature>
<gene>
    <name evidence="6" type="primary">cheB</name>
    <name evidence="11" type="ORF">PQR63_11150</name>
</gene>
<reference evidence="11 12" key="1">
    <citation type="journal article" date="2024" name="Chem. Sci.">
        <title>Discovery of megapolipeptins by genome mining of a Burkholderiales bacteria collection.</title>
        <authorList>
            <person name="Paulo B.S."/>
            <person name="Recchia M.J.J."/>
            <person name="Lee S."/>
            <person name="Fergusson C.H."/>
            <person name="Romanowski S.B."/>
            <person name="Hernandez A."/>
            <person name="Krull N."/>
            <person name="Liu D.Y."/>
            <person name="Cavanagh H."/>
            <person name="Bos A."/>
            <person name="Gray C.A."/>
            <person name="Murphy B.T."/>
            <person name="Linington R.G."/>
            <person name="Eustaquio A.S."/>
        </authorList>
    </citation>
    <scope>NUCLEOTIDE SEQUENCE [LARGE SCALE GENOMIC DNA]</scope>
    <source>
        <strain evidence="11 12">RL21-008-BIB-B</strain>
    </source>
</reference>
<evidence type="ECO:0000256" key="1">
    <source>
        <dbReference type="ARBA" id="ARBA00022490"/>
    </source>
</evidence>
<dbReference type="PANTHER" id="PTHR42872">
    <property type="entry name" value="PROTEIN-GLUTAMATE METHYLESTERASE/PROTEIN-GLUTAMINE GLUTAMINASE"/>
    <property type="match status" value="1"/>
</dbReference>
<evidence type="ECO:0000256" key="6">
    <source>
        <dbReference type="HAMAP-Rule" id="MF_00099"/>
    </source>
</evidence>
<feature type="active site" evidence="6 7">
    <location>
        <position position="293"/>
    </location>
</feature>
<dbReference type="SUPFAM" id="SSF52172">
    <property type="entry name" value="CheY-like"/>
    <property type="match status" value="1"/>
</dbReference>
<dbReference type="InterPro" id="IPR008248">
    <property type="entry name" value="CheB-like"/>
</dbReference>
<accession>A0ABW8Z9F6</accession>
<keyword evidence="4 6" id="KW-0378">Hydrolase</keyword>
<dbReference type="EC" id="3.5.1.44" evidence="6"/>
<dbReference type="EMBL" id="JAQQFR010000006">
    <property type="protein sequence ID" value="MFL9878943.1"/>
    <property type="molecule type" value="Genomic_DNA"/>
</dbReference>
<keyword evidence="1 6" id="KW-0963">Cytoplasm</keyword>
<evidence type="ECO:0000256" key="3">
    <source>
        <dbReference type="ARBA" id="ARBA00022553"/>
    </source>
</evidence>
<comment type="similarity">
    <text evidence="6">Belongs to the CheB family.</text>
</comment>
<keyword evidence="3 6" id="KW-0597">Phosphoprotein</keyword>
<evidence type="ECO:0000256" key="4">
    <source>
        <dbReference type="ARBA" id="ARBA00022801"/>
    </source>
</evidence>
<dbReference type="SMART" id="SM00448">
    <property type="entry name" value="REC"/>
    <property type="match status" value="1"/>
</dbReference>
<evidence type="ECO:0000256" key="2">
    <source>
        <dbReference type="ARBA" id="ARBA00022500"/>
    </source>
</evidence>
<dbReference type="Pfam" id="PF01339">
    <property type="entry name" value="CheB_methylest"/>
    <property type="match status" value="1"/>
</dbReference>
<dbReference type="PROSITE" id="PS50122">
    <property type="entry name" value="CHEB"/>
    <property type="match status" value="1"/>
</dbReference>
<dbReference type="InterPro" id="IPR000673">
    <property type="entry name" value="Sig_transdc_resp-reg_Me-estase"/>
</dbReference>
<evidence type="ECO:0000256" key="8">
    <source>
        <dbReference type="PROSITE-ProRule" id="PRU00169"/>
    </source>
</evidence>
<feature type="active site" evidence="6 7">
    <location>
        <position position="200"/>
    </location>
</feature>
<dbReference type="SUPFAM" id="SSF52738">
    <property type="entry name" value="Methylesterase CheB, C-terminal domain"/>
    <property type="match status" value="1"/>
</dbReference>
<protein>
    <recommendedName>
        <fullName evidence="6">Protein-glutamate methylesterase/protein-glutamine glutaminase</fullName>
        <ecNumber evidence="6">3.1.1.61</ecNumber>
        <ecNumber evidence="6">3.5.1.44</ecNumber>
    </recommendedName>
</protein>
<feature type="modified residue" description="4-aspartylphosphate" evidence="6 8">
    <location>
        <position position="53"/>
    </location>
</feature>
<name>A0ABW8Z9F6_9BURK</name>
<keyword evidence="12" id="KW-1185">Reference proteome</keyword>
<dbReference type="InterPro" id="IPR011006">
    <property type="entry name" value="CheY-like_superfamily"/>
</dbReference>
<comment type="PTM">
    <text evidence="6">Phosphorylated by CheA. Phosphorylation of the N-terminal regulatory domain activates the methylesterase activity.</text>
</comment>
<comment type="domain">
    <text evidence="6">Contains a C-terminal catalytic domain, and an N-terminal region which modulates catalytic activity.</text>
</comment>
<dbReference type="InterPro" id="IPR035909">
    <property type="entry name" value="CheB_C"/>
</dbReference>
<dbReference type="InterPro" id="IPR001789">
    <property type="entry name" value="Sig_transdc_resp-reg_receiver"/>
</dbReference>
<evidence type="ECO:0000256" key="7">
    <source>
        <dbReference type="PROSITE-ProRule" id="PRU00050"/>
    </source>
</evidence>
<comment type="catalytic activity">
    <reaction evidence="5 6">
        <text>[protein]-L-glutamate 5-O-methyl ester + H2O = L-glutamyl-[protein] + methanol + H(+)</text>
        <dbReference type="Rhea" id="RHEA:23236"/>
        <dbReference type="Rhea" id="RHEA-COMP:10208"/>
        <dbReference type="Rhea" id="RHEA-COMP:10311"/>
        <dbReference type="ChEBI" id="CHEBI:15377"/>
        <dbReference type="ChEBI" id="CHEBI:15378"/>
        <dbReference type="ChEBI" id="CHEBI:17790"/>
        <dbReference type="ChEBI" id="CHEBI:29973"/>
        <dbReference type="ChEBI" id="CHEBI:82795"/>
        <dbReference type="EC" id="3.1.1.61"/>
    </reaction>
</comment>
<evidence type="ECO:0000313" key="11">
    <source>
        <dbReference type="EMBL" id="MFL9878943.1"/>
    </source>
</evidence>
<dbReference type="EC" id="3.1.1.61" evidence="6"/>
<feature type="domain" description="CheB-type methylesterase" evidence="10">
    <location>
        <begin position="161"/>
        <end position="349"/>
    </location>
</feature>
<comment type="caution">
    <text evidence="11">The sequence shown here is derived from an EMBL/GenBank/DDBJ whole genome shotgun (WGS) entry which is preliminary data.</text>
</comment>
<keyword evidence="2 6" id="KW-0145">Chemotaxis</keyword>
<evidence type="ECO:0000259" key="9">
    <source>
        <dbReference type="PROSITE" id="PS50110"/>
    </source>
</evidence>
<dbReference type="NCBIfam" id="NF009206">
    <property type="entry name" value="PRK12555.1"/>
    <property type="match status" value="1"/>
</dbReference>
<dbReference type="CDD" id="cd16432">
    <property type="entry name" value="CheB_Rec"/>
    <property type="match status" value="1"/>
</dbReference>
<dbReference type="HAMAP" id="MF_00099">
    <property type="entry name" value="CheB_chemtxs"/>
    <property type="match status" value="1"/>
</dbReference>
<dbReference type="NCBIfam" id="NF001965">
    <property type="entry name" value="PRK00742.1"/>
    <property type="match status" value="1"/>
</dbReference>
<evidence type="ECO:0000313" key="12">
    <source>
        <dbReference type="Proteomes" id="UP001629214"/>
    </source>
</evidence>